<protein>
    <submittedName>
        <fullName evidence="2">Uncharacterized protein</fullName>
    </submittedName>
</protein>
<dbReference type="EMBL" id="UINC01004359">
    <property type="protein sequence ID" value="SVA13750.1"/>
    <property type="molecule type" value="Genomic_DNA"/>
</dbReference>
<feature type="compositionally biased region" description="Basic and acidic residues" evidence="1">
    <location>
        <begin position="128"/>
        <end position="141"/>
    </location>
</feature>
<feature type="region of interest" description="Disordered" evidence="1">
    <location>
        <begin position="98"/>
        <end position="155"/>
    </location>
</feature>
<accession>A0A381TCA6</accession>
<name>A0A381TCA6_9ZZZZ</name>
<reference evidence="2" key="1">
    <citation type="submission" date="2018-05" db="EMBL/GenBank/DDBJ databases">
        <authorList>
            <person name="Lanie J.A."/>
            <person name="Ng W.-L."/>
            <person name="Kazmierczak K.M."/>
            <person name="Andrzejewski T.M."/>
            <person name="Davidsen T.M."/>
            <person name="Wayne K.J."/>
            <person name="Tettelin H."/>
            <person name="Glass J.I."/>
            <person name="Rusch D."/>
            <person name="Podicherti R."/>
            <person name="Tsui H.-C.T."/>
            <person name="Winkler M.E."/>
        </authorList>
    </citation>
    <scope>NUCLEOTIDE SEQUENCE</scope>
</reference>
<organism evidence="2">
    <name type="scientific">marine metagenome</name>
    <dbReference type="NCBI Taxonomy" id="408172"/>
    <lineage>
        <taxon>unclassified sequences</taxon>
        <taxon>metagenomes</taxon>
        <taxon>ecological metagenomes</taxon>
    </lineage>
</organism>
<feature type="compositionally biased region" description="Basic and acidic residues" evidence="1">
    <location>
        <begin position="106"/>
        <end position="121"/>
    </location>
</feature>
<sequence length="417" mass="44243">MAQFGFLKETAGSYDHATDALGGNSEPVSIANTASTKSSTGLGIPTHRYPLFVDNVSDTNKGIEVVQECIHFTAIKQGGISLQKQKINEDSKKAMEDQLENASSKYTKEQAAKDKASRARMDAAIASEDQKKALDAKRTAEPSEPDPTGGGTVGAGVVDTLKSFGKGQLKAIRTEAKNLEHCFIYMPNSVQFAEGAQWGSEALGGVGNAIKSGLRGEGNIDSIMKNFTGGVITEAAKGAALAGGAAAAGVLGALGTAAMFDGIGSGLRAAGRFTQNPYEEQLFNGIGFREFSFEFQFAPASAPEGQEVDNIIKMFRKNSRPSFVGGFLGEGLYTFPNEFAISFKMNKGGALVENTFLPRIHNCVCTNVTTNYSPEGFWVALRDGRPVSYTLSLSFTETVKITQSNETDGHGGVEEGY</sequence>
<evidence type="ECO:0000313" key="2">
    <source>
        <dbReference type="EMBL" id="SVA13750.1"/>
    </source>
</evidence>
<gene>
    <name evidence="2" type="ORF">METZ01_LOCUS66604</name>
</gene>
<proteinExistence type="predicted"/>
<dbReference type="AlphaFoldDB" id="A0A381TCA6"/>
<evidence type="ECO:0000256" key="1">
    <source>
        <dbReference type="SAM" id="MobiDB-lite"/>
    </source>
</evidence>